<dbReference type="InterPro" id="IPR000801">
    <property type="entry name" value="Esterase-like"/>
</dbReference>
<dbReference type="PANTHER" id="PTHR43037:SF1">
    <property type="entry name" value="BLL1128 PROTEIN"/>
    <property type="match status" value="1"/>
</dbReference>
<keyword evidence="1" id="KW-0732">Signal</keyword>
<dbReference type="PANTHER" id="PTHR43037">
    <property type="entry name" value="UNNAMED PRODUCT-RELATED"/>
    <property type="match status" value="1"/>
</dbReference>
<dbReference type="Gene3D" id="3.40.50.1820">
    <property type="entry name" value="alpha/beta hydrolase"/>
    <property type="match status" value="1"/>
</dbReference>
<evidence type="ECO:0000313" key="3">
    <source>
        <dbReference type="Proteomes" id="UP000436006"/>
    </source>
</evidence>
<organism evidence="2 3">
    <name type="scientific">Spirosoma arboris</name>
    <dbReference type="NCBI Taxonomy" id="2682092"/>
    <lineage>
        <taxon>Bacteria</taxon>
        <taxon>Pseudomonadati</taxon>
        <taxon>Bacteroidota</taxon>
        <taxon>Cytophagia</taxon>
        <taxon>Cytophagales</taxon>
        <taxon>Cytophagaceae</taxon>
        <taxon>Spirosoma</taxon>
    </lineage>
</organism>
<evidence type="ECO:0000256" key="1">
    <source>
        <dbReference type="ARBA" id="ARBA00022729"/>
    </source>
</evidence>
<gene>
    <name evidence="2" type="ORF">GO755_36940</name>
</gene>
<dbReference type="AlphaFoldDB" id="A0A7K1SPE4"/>
<protein>
    <submittedName>
        <fullName evidence="2">Phospholipase</fullName>
    </submittedName>
</protein>
<comment type="caution">
    <text evidence="2">The sequence shown here is derived from an EMBL/GenBank/DDBJ whole genome shotgun (WGS) entry which is preliminary data.</text>
</comment>
<sequence>MTKRKAGLTTKAEPVMSLKMDTRQLKKFISILALVVCGHFSQAQDFSAFKKAVFVRGKDTLLYRIMYPVDYNVNKSYPLIVFLHGAGLRGNDNERQLTESGRFFLPDSIRTKYPAIVIFPQCPSDSMWFKHPPSPPFDTTVAVNHQMNTLALSTPERLVKLLMDSLAAHKIADKKRIYLGGTSLGGFGTYDLTSHYPDYFAAVFPICGQANVALYPKRAKNVPVWIFHGAMDDVINIWPDRAMIKALQQSGAKHARYTEYPEGKHNIDANVFAEPDLFPWLFSFRK</sequence>
<dbReference type="EMBL" id="WPIN01000025">
    <property type="protein sequence ID" value="MVM35661.1"/>
    <property type="molecule type" value="Genomic_DNA"/>
</dbReference>
<name>A0A7K1SPE4_9BACT</name>
<reference evidence="2 3" key="1">
    <citation type="submission" date="2019-12" db="EMBL/GenBank/DDBJ databases">
        <title>Spirosoma sp. HMF4905 genome sequencing and assembly.</title>
        <authorList>
            <person name="Kang H."/>
            <person name="Cha I."/>
            <person name="Kim H."/>
            <person name="Joh K."/>
        </authorList>
    </citation>
    <scope>NUCLEOTIDE SEQUENCE [LARGE SCALE GENOMIC DNA]</scope>
    <source>
        <strain evidence="2 3">HMF4905</strain>
    </source>
</reference>
<dbReference type="SUPFAM" id="SSF53474">
    <property type="entry name" value="alpha/beta-Hydrolases"/>
    <property type="match status" value="1"/>
</dbReference>
<accession>A0A7K1SPE4</accession>
<dbReference type="InterPro" id="IPR029058">
    <property type="entry name" value="AB_hydrolase_fold"/>
</dbReference>
<dbReference type="InterPro" id="IPR050955">
    <property type="entry name" value="Plant_Biomass_Hydrol_Est"/>
</dbReference>
<evidence type="ECO:0000313" key="2">
    <source>
        <dbReference type="EMBL" id="MVM35661.1"/>
    </source>
</evidence>
<dbReference type="Proteomes" id="UP000436006">
    <property type="component" value="Unassembled WGS sequence"/>
</dbReference>
<dbReference type="Pfam" id="PF00756">
    <property type="entry name" value="Esterase"/>
    <property type="match status" value="1"/>
</dbReference>
<proteinExistence type="predicted"/>
<keyword evidence="3" id="KW-1185">Reference proteome</keyword>